<organism evidence="3 4">
    <name type="scientific">Candidatus Adlerbacteria bacterium RIFOXYC1_FULL_48_26</name>
    <dbReference type="NCBI Taxonomy" id="1797247"/>
    <lineage>
        <taxon>Bacteria</taxon>
        <taxon>Candidatus Adleribacteriota</taxon>
    </lineage>
</organism>
<keyword evidence="1" id="KW-0408">Iron</keyword>
<proteinExistence type="inferred from homology"/>
<dbReference type="GO" id="GO:0016491">
    <property type="term" value="F:oxidoreductase activity"/>
    <property type="evidence" value="ECO:0007669"/>
    <property type="project" value="UniProtKB-KW"/>
</dbReference>
<keyword evidence="1" id="KW-0560">Oxidoreductase</keyword>
<evidence type="ECO:0000256" key="1">
    <source>
        <dbReference type="RuleBase" id="RU003682"/>
    </source>
</evidence>
<reference evidence="3 4" key="1">
    <citation type="journal article" date="2016" name="Nat. Commun.">
        <title>Thousands of microbial genomes shed light on interconnected biogeochemical processes in an aquifer system.</title>
        <authorList>
            <person name="Anantharaman K."/>
            <person name="Brown C.T."/>
            <person name="Hug L.A."/>
            <person name="Sharon I."/>
            <person name="Castelle C.J."/>
            <person name="Probst A.J."/>
            <person name="Thomas B.C."/>
            <person name="Singh A."/>
            <person name="Wilkins M.J."/>
            <person name="Karaoz U."/>
            <person name="Brodie E.L."/>
            <person name="Williams K.H."/>
            <person name="Hubbard S.S."/>
            <person name="Banfield J.F."/>
        </authorList>
    </citation>
    <scope>NUCLEOTIDE SEQUENCE [LARGE SCALE GENOMIC DNA]</scope>
</reference>
<sequence length="256" mass="29800">MTNSRLFTKLAKFALATKEDVQLSDFTDIRPKDIKVITEPFPHIVVDNFFKPEVYAALCEQFNEVKARGLSNEKRGEYKKFHAFDMDYDGYRYIPAPTLAPSNVQRIFYSLEWNAFFSKLFHQFTTFETSFVFHHHPSGDKTGFVHHDYVDRYFNPTFRLPNGVIVGEKDKEPGTNARRRTISLLIYINNEEWHEGDGGETGIYVADKTTLLKTVPPVNNRLFAFQTSPVSMHAFQTNKKERNCIVQWFHTPPEML</sequence>
<gene>
    <name evidence="3" type="ORF">A2419_00815</name>
</gene>
<keyword evidence="1" id="KW-0479">Metal-binding</keyword>
<name>A0A1F4Y2B8_9BACT</name>
<accession>A0A1F4Y2B8</accession>
<protein>
    <recommendedName>
        <fullName evidence="2">Fe2OG dioxygenase domain-containing protein</fullName>
    </recommendedName>
</protein>
<evidence type="ECO:0000313" key="4">
    <source>
        <dbReference type="Proteomes" id="UP000176568"/>
    </source>
</evidence>
<comment type="caution">
    <text evidence="3">The sequence shown here is derived from an EMBL/GenBank/DDBJ whole genome shotgun (WGS) entry which is preliminary data.</text>
</comment>
<dbReference type="InterPro" id="IPR005123">
    <property type="entry name" value="Oxoglu/Fe-dep_dioxygenase_dom"/>
</dbReference>
<evidence type="ECO:0000313" key="3">
    <source>
        <dbReference type="EMBL" id="OGC87994.1"/>
    </source>
</evidence>
<feature type="domain" description="Fe2OG dioxygenase" evidence="2">
    <location>
        <begin position="126"/>
        <end position="252"/>
    </location>
</feature>
<dbReference type="AlphaFoldDB" id="A0A1F4Y2B8"/>
<evidence type="ECO:0000259" key="2">
    <source>
        <dbReference type="PROSITE" id="PS51471"/>
    </source>
</evidence>
<comment type="similarity">
    <text evidence="1">Belongs to the iron/ascorbate-dependent oxidoreductase family.</text>
</comment>
<dbReference type="STRING" id="1797247.A2419_00815"/>
<dbReference type="PROSITE" id="PS51471">
    <property type="entry name" value="FE2OG_OXY"/>
    <property type="match status" value="1"/>
</dbReference>
<dbReference type="InterPro" id="IPR044862">
    <property type="entry name" value="Pro_4_hyd_alph_FE2OG_OXY"/>
</dbReference>
<dbReference type="Proteomes" id="UP000176568">
    <property type="component" value="Unassembled WGS sequence"/>
</dbReference>
<dbReference type="Pfam" id="PF13640">
    <property type="entry name" value="2OG-FeII_Oxy_3"/>
    <property type="match status" value="1"/>
</dbReference>
<dbReference type="GO" id="GO:0046872">
    <property type="term" value="F:metal ion binding"/>
    <property type="evidence" value="ECO:0007669"/>
    <property type="project" value="UniProtKB-KW"/>
</dbReference>
<dbReference type="EMBL" id="MEXB01000014">
    <property type="protein sequence ID" value="OGC87994.1"/>
    <property type="molecule type" value="Genomic_DNA"/>
</dbReference>
<dbReference type="Gene3D" id="2.60.120.620">
    <property type="entry name" value="q2cbj1_9rhob like domain"/>
    <property type="match status" value="1"/>
</dbReference>